<feature type="transmembrane region" description="Helical" evidence="1">
    <location>
        <begin position="15"/>
        <end position="35"/>
    </location>
</feature>
<dbReference type="InterPro" id="IPR014509">
    <property type="entry name" value="YjdF-like"/>
</dbReference>
<feature type="transmembrane region" description="Helical" evidence="1">
    <location>
        <begin position="90"/>
        <end position="108"/>
    </location>
</feature>
<evidence type="ECO:0000313" key="2">
    <source>
        <dbReference type="EMBL" id="UPL13597.1"/>
    </source>
</evidence>
<evidence type="ECO:0000313" key="3">
    <source>
        <dbReference type="Proteomes" id="UP000831963"/>
    </source>
</evidence>
<feature type="transmembrane region" description="Helical" evidence="1">
    <location>
        <begin position="56"/>
        <end position="78"/>
    </location>
</feature>
<feature type="transmembrane region" description="Helical" evidence="1">
    <location>
        <begin position="128"/>
        <end position="145"/>
    </location>
</feature>
<organism evidence="2 3">
    <name type="scientific">Microbacterium galbinum</name>
    <dbReference type="NCBI Taxonomy" id="2851646"/>
    <lineage>
        <taxon>Bacteria</taxon>
        <taxon>Bacillati</taxon>
        <taxon>Actinomycetota</taxon>
        <taxon>Actinomycetes</taxon>
        <taxon>Micrococcales</taxon>
        <taxon>Microbacteriaceae</taxon>
        <taxon>Microbacterium</taxon>
    </lineage>
</organism>
<protein>
    <recommendedName>
        <fullName evidence="4">DUF2238 domain-containing protein</fullName>
    </recommendedName>
</protein>
<keyword evidence="1" id="KW-1133">Transmembrane helix</keyword>
<dbReference type="EMBL" id="CP078077">
    <property type="protein sequence ID" value="UPL13597.1"/>
    <property type="molecule type" value="Genomic_DNA"/>
</dbReference>
<evidence type="ECO:0008006" key="4">
    <source>
        <dbReference type="Google" id="ProtNLM"/>
    </source>
</evidence>
<keyword evidence="3" id="KW-1185">Reference proteome</keyword>
<gene>
    <name evidence="2" type="ORF">KV396_03555</name>
</gene>
<dbReference type="Pfam" id="PF09997">
    <property type="entry name" value="DUF2238"/>
    <property type="match status" value="1"/>
</dbReference>
<keyword evidence="1" id="KW-0472">Membrane</keyword>
<sequence length="208" mass="22032">MKEDFLRPPRTAAEWAADGLRVVGVLAVIAAAVWLKPTDAGIAALALPALMLPRMLGLRAWFDVVACATVLVAAWSNVFDLYRTITGWDLLLHGVCTGVLAVIAAVVLERCGVVALTLDTGARPRTPLVLLPLIALAISAVWEMIEWLGWAFLSDEIFVTYQDTIGDMVFGGLGGILAGVLLARVRLARRPSPETAGALPATNGGSHP</sequence>
<dbReference type="Proteomes" id="UP000831963">
    <property type="component" value="Chromosome"/>
</dbReference>
<evidence type="ECO:0000256" key="1">
    <source>
        <dbReference type="SAM" id="Phobius"/>
    </source>
</evidence>
<keyword evidence="1" id="KW-0812">Transmembrane</keyword>
<reference evidence="2 3" key="1">
    <citation type="submission" date="2021-06" db="EMBL/GenBank/DDBJ databases">
        <title>Genome-based taxonomic framework of Microbacterium strains isolated from marine environment, the description of four new species and reclassification of four preexisting species.</title>
        <authorList>
            <person name="Lee S.D."/>
            <person name="Kim S.-M."/>
            <person name="Byeon Y.-S."/>
            <person name="Yang H.L."/>
            <person name="Kim I.S."/>
        </authorList>
    </citation>
    <scope>NUCLEOTIDE SEQUENCE [LARGE SCALE GENOMIC DNA]</scope>
    <source>
        <strain evidence="2 3">SSW1-36</strain>
    </source>
</reference>
<accession>A0ABY4ILV0</accession>
<name>A0ABY4ILV0_9MICO</name>
<proteinExistence type="predicted"/>
<feature type="transmembrane region" description="Helical" evidence="1">
    <location>
        <begin position="165"/>
        <end position="183"/>
    </location>
</feature>
<dbReference type="RefSeq" id="WP_247633919.1">
    <property type="nucleotide sequence ID" value="NZ_CP078077.1"/>
</dbReference>